<dbReference type="GO" id="GO:0008270">
    <property type="term" value="F:zinc ion binding"/>
    <property type="evidence" value="ECO:0007669"/>
    <property type="project" value="UniProtKB-KW"/>
</dbReference>
<dbReference type="PANTHER" id="PTHR12506">
    <property type="entry name" value="PROTEIN PHOSPHATASE RELATED"/>
    <property type="match status" value="1"/>
</dbReference>
<evidence type="ECO:0000313" key="9">
    <source>
        <dbReference type="Proteomes" id="UP001140949"/>
    </source>
</evidence>
<reference evidence="8" key="2">
    <citation type="submission" date="2023-04" db="EMBL/GenBank/DDBJ databases">
        <authorList>
            <person name="Bruccoleri R.E."/>
            <person name="Oakeley E.J."/>
            <person name="Faust A.-M."/>
            <person name="Dessus-Babus S."/>
            <person name="Altorfer M."/>
            <person name="Burckhardt D."/>
            <person name="Oertli M."/>
            <person name="Naumann U."/>
            <person name="Petersen F."/>
            <person name="Wong J."/>
        </authorList>
    </citation>
    <scope>NUCLEOTIDE SEQUENCE</scope>
    <source>
        <strain evidence="8">GSM-AAB239-AS_SAM_17_03QT</strain>
        <tissue evidence="8">Leaf</tissue>
    </source>
</reference>
<keyword evidence="2 5" id="KW-0863">Zinc-finger</keyword>
<keyword evidence="3 5" id="KW-0862">Zinc</keyword>
<reference evidence="8" key="1">
    <citation type="journal article" date="2023" name="GigaByte">
        <title>Genome assembly of the bearded iris, Iris pallida Lam.</title>
        <authorList>
            <person name="Bruccoleri R.E."/>
            <person name="Oakeley E.J."/>
            <person name="Faust A.M.E."/>
            <person name="Altorfer M."/>
            <person name="Dessus-Babus S."/>
            <person name="Burckhardt D."/>
            <person name="Oertli M."/>
            <person name="Naumann U."/>
            <person name="Petersen F."/>
            <person name="Wong J."/>
        </authorList>
    </citation>
    <scope>NUCLEOTIDE SEQUENCE</scope>
    <source>
        <strain evidence="8">GSM-AAB239-AS_SAM_17_03QT</strain>
    </source>
</reference>
<feature type="domain" description="C3H1-type" evidence="7">
    <location>
        <begin position="337"/>
        <end position="365"/>
    </location>
</feature>
<dbReference type="PROSITE" id="PS50103">
    <property type="entry name" value="ZF_C3H1"/>
    <property type="match status" value="5"/>
</dbReference>
<feature type="compositionally biased region" description="Low complexity" evidence="6">
    <location>
        <begin position="8"/>
        <end position="22"/>
    </location>
</feature>
<name>A0AAX6GNS8_IRIPA</name>
<gene>
    <name evidence="8" type="ORF">M6B38_126205</name>
</gene>
<dbReference type="AlphaFoldDB" id="A0AAX6GNS8"/>
<feature type="zinc finger region" description="C3H1-type" evidence="5">
    <location>
        <begin position="293"/>
        <end position="321"/>
    </location>
</feature>
<dbReference type="PANTHER" id="PTHR12506:SF50">
    <property type="entry name" value="ZINC FINGER CCCH DOMAIN-CONTAINING PROTEIN 26"/>
    <property type="match status" value="1"/>
</dbReference>
<dbReference type="InterPro" id="IPR000571">
    <property type="entry name" value="Znf_CCCH"/>
</dbReference>
<evidence type="ECO:0000256" key="5">
    <source>
        <dbReference type="PROSITE-ProRule" id="PRU00723"/>
    </source>
</evidence>
<dbReference type="Gene3D" id="2.30.30.1190">
    <property type="match status" value="1"/>
</dbReference>
<evidence type="ECO:0000313" key="8">
    <source>
        <dbReference type="EMBL" id="KAJ6829977.1"/>
    </source>
</evidence>
<keyword evidence="4" id="KW-0238">DNA-binding</keyword>
<feature type="zinc finger region" description="C3H1-type" evidence="5">
    <location>
        <begin position="105"/>
        <end position="133"/>
    </location>
</feature>
<feature type="compositionally biased region" description="Low complexity" evidence="6">
    <location>
        <begin position="40"/>
        <end position="49"/>
    </location>
</feature>
<evidence type="ECO:0000256" key="6">
    <source>
        <dbReference type="SAM" id="MobiDB-lite"/>
    </source>
</evidence>
<evidence type="ECO:0000259" key="7">
    <source>
        <dbReference type="PROSITE" id="PS50103"/>
    </source>
</evidence>
<dbReference type="Pfam" id="PF00642">
    <property type="entry name" value="zf-CCCH"/>
    <property type="match status" value="5"/>
</dbReference>
<evidence type="ECO:0000256" key="4">
    <source>
        <dbReference type="ARBA" id="ARBA00023125"/>
    </source>
</evidence>
<proteinExistence type="predicted"/>
<feature type="compositionally biased region" description="Polar residues" evidence="6">
    <location>
        <begin position="418"/>
        <end position="444"/>
    </location>
</feature>
<feature type="domain" description="C3H1-type" evidence="7">
    <location>
        <begin position="293"/>
        <end position="321"/>
    </location>
</feature>
<feature type="domain" description="C3H1-type" evidence="7">
    <location>
        <begin position="105"/>
        <end position="133"/>
    </location>
</feature>
<accession>A0AAX6GNS8</accession>
<feature type="zinc finger region" description="C3H1-type" evidence="5">
    <location>
        <begin position="63"/>
        <end position="91"/>
    </location>
</feature>
<keyword evidence="9" id="KW-1185">Reference proteome</keyword>
<evidence type="ECO:0000256" key="1">
    <source>
        <dbReference type="ARBA" id="ARBA00022723"/>
    </source>
</evidence>
<feature type="region of interest" description="Disordered" evidence="6">
    <location>
        <begin position="416"/>
        <end position="461"/>
    </location>
</feature>
<sequence length="461" mass="49943">MANSRELASNAVSSSSNASVSNLQEAMWRLKAHDEENSNKKNNNNNTNSQELVGGDNNPYPDRPEAADCIYYLRKGICGYGSNCRYNHPTYNGQVSLDRSELPERVGQPECQYFLKTGTCKFGATCKYHHPRDRHDIRPVALNVMGLPLRQDEKSCPYYMRNGTCKFGNACKFNHPQPAAMGAAFTATGAPAYRSSGSSMVPSSSIPLIGGLSAWPLARPPYLSSPHLQSLPAYMPVVFSPSQGTMPLQQGWSTYTGNMSHLSYFDVLRPIPTSSTKPYAQSGSSTTASLPERPNEPECKYYMKTGSCKYGTTCKYDHPRGNPASSPPLGPFGLPLRPGRAVCTFYSTYGSCRYGSACKFDHPMVGYYNYAVPALPAPDPSAPFLPNQRSPSLVTLTAVADTSPTKATKLADSLVKSGETTNSELNGSQNNNEHAGNPPQLQTASASSHVPPSSESPKFPL</sequence>
<feature type="domain" description="C3H1-type" evidence="7">
    <location>
        <begin position="150"/>
        <end position="178"/>
    </location>
</feature>
<feature type="domain" description="C3H1-type" evidence="7">
    <location>
        <begin position="63"/>
        <end position="91"/>
    </location>
</feature>
<dbReference type="GO" id="GO:0003677">
    <property type="term" value="F:DNA binding"/>
    <property type="evidence" value="ECO:0007669"/>
    <property type="project" value="UniProtKB-KW"/>
</dbReference>
<evidence type="ECO:0000256" key="3">
    <source>
        <dbReference type="ARBA" id="ARBA00022833"/>
    </source>
</evidence>
<dbReference type="Gene3D" id="4.10.1000.10">
    <property type="entry name" value="Zinc finger, CCCH-type"/>
    <property type="match status" value="2"/>
</dbReference>
<dbReference type="InterPro" id="IPR036855">
    <property type="entry name" value="Znf_CCCH_sf"/>
</dbReference>
<evidence type="ECO:0000256" key="2">
    <source>
        <dbReference type="ARBA" id="ARBA00022771"/>
    </source>
</evidence>
<dbReference type="SUPFAM" id="SSF90229">
    <property type="entry name" value="CCCH zinc finger"/>
    <property type="match status" value="5"/>
</dbReference>
<dbReference type="Proteomes" id="UP001140949">
    <property type="component" value="Unassembled WGS sequence"/>
</dbReference>
<protein>
    <submittedName>
        <fullName evidence="8">Zinc finger CCCH domain-containing protein 33-like isoform X1</fullName>
    </submittedName>
</protein>
<feature type="zinc finger region" description="C3H1-type" evidence="5">
    <location>
        <begin position="150"/>
        <end position="178"/>
    </location>
</feature>
<feature type="region of interest" description="Disordered" evidence="6">
    <location>
        <begin position="1"/>
        <end position="60"/>
    </location>
</feature>
<feature type="zinc finger region" description="C3H1-type" evidence="5">
    <location>
        <begin position="337"/>
        <end position="365"/>
    </location>
</feature>
<keyword evidence="1 5" id="KW-0479">Metal-binding</keyword>
<comment type="caution">
    <text evidence="8">The sequence shown here is derived from an EMBL/GenBank/DDBJ whole genome shotgun (WGS) entry which is preliminary data.</text>
</comment>
<dbReference type="EMBL" id="JANAVB010017999">
    <property type="protein sequence ID" value="KAJ6829977.1"/>
    <property type="molecule type" value="Genomic_DNA"/>
</dbReference>
<dbReference type="GO" id="GO:0003729">
    <property type="term" value="F:mRNA binding"/>
    <property type="evidence" value="ECO:0007669"/>
    <property type="project" value="UniProtKB-ARBA"/>
</dbReference>
<dbReference type="InterPro" id="IPR050974">
    <property type="entry name" value="Plant_ZF_CCCH"/>
</dbReference>
<dbReference type="SMART" id="SM00356">
    <property type="entry name" value="ZnF_C3H1"/>
    <property type="match status" value="5"/>
</dbReference>
<feature type="compositionally biased region" description="Low complexity" evidence="6">
    <location>
        <begin position="445"/>
        <end position="461"/>
    </location>
</feature>
<organism evidence="8 9">
    <name type="scientific">Iris pallida</name>
    <name type="common">Sweet iris</name>
    <dbReference type="NCBI Taxonomy" id="29817"/>
    <lineage>
        <taxon>Eukaryota</taxon>
        <taxon>Viridiplantae</taxon>
        <taxon>Streptophyta</taxon>
        <taxon>Embryophyta</taxon>
        <taxon>Tracheophyta</taxon>
        <taxon>Spermatophyta</taxon>
        <taxon>Magnoliopsida</taxon>
        <taxon>Liliopsida</taxon>
        <taxon>Asparagales</taxon>
        <taxon>Iridaceae</taxon>
        <taxon>Iridoideae</taxon>
        <taxon>Irideae</taxon>
        <taxon>Iris</taxon>
    </lineage>
</organism>